<protein>
    <recommendedName>
        <fullName evidence="4 9">Inositol-pentakisphosphate 2-kinase</fullName>
        <ecNumber evidence="3 9">2.7.1.158</ecNumber>
    </recommendedName>
</protein>
<comment type="catalytic activity">
    <reaction evidence="9">
        <text>1D-myo-inositol 1,3,4,5,6-pentakisphosphate + ATP = 1D-myo-inositol hexakisphosphate + ADP + H(+)</text>
        <dbReference type="Rhea" id="RHEA:20313"/>
        <dbReference type="ChEBI" id="CHEBI:15378"/>
        <dbReference type="ChEBI" id="CHEBI:30616"/>
        <dbReference type="ChEBI" id="CHEBI:57733"/>
        <dbReference type="ChEBI" id="CHEBI:58130"/>
        <dbReference type="ChEBI" id="CHEBI:456216"/>
        <dbReference type="EC" id="2.7.1.158"/>
    </reaction>
</comment>
<dbReference type="GO" id="GO:0005524">
    <property type="term" value="F:ATP binding"/>
    <property type="evidence" value="ECO:0007669"/>
    <property type="project" value="UniProtKB-KW"/>
</dbReference>
<keyword evidence="6 9" id="KW-0547">Nucleotide-binding</keyword>
<evidence type="ECO:0000313" key="11">
    <source>
        <dbReference type="Proteomes" id="UP000254866"/>
    </source>
</evidence>
<sequence>MQIQTPAIAGEQILVPAIPENTGISYLAEGGANIVYRISVPDPSPPPSVIEEYGDDTPPPTEINDVEEKIASVAALNVFDNKLLRARKDLPTTVSCAVSHANWLRLIVCLFEPAQLVQQCLVQLRPAKVTEHLNQKLLSWEHSSMKGSLSSPDIRPAKRHGVYLADDLYGLLITDMSPGHGDEVIQFKPKWLLQSPSAPAGAKRCRTCAKVARTAAKLARENPGATKKGFCPLDLVSENSRDISWVISQLGGNPSKALRLQRWLESNTLLKRLRDAQCNLDRKGTFETDPGDESFRLAMTLRDCSLYVRLPVDGKDDDKIEARIGDLDLKSPDKGDYWKTVERQLIDEGWYMGTEKKEDLQPLTCSLSPDRWSVIGKRPTI</sequence>
<evidence type="ECO:0000256" key="1">
    <source>
        <dbReference type="ARBA" id="ARBA00003979"/>
    </source>
</evidence>
<dbReference type="EC" id="2.7.1.158" evidence="3 9"/>
<dbReference type="Pfam" id="PF06090">
    <property type="entry name" value="Ins_P5_2-kin"/>
    <property type="match status" value="2"/>
</dbReference>
<dbReference type="OrthoDB" id="272370at2759"/>
<comment type="similarity">
    <text evidence="2">Belongs to the IPK1 type 1 family.</text>
</comment>
<proteinExistence type="inferred from homology"/>
<evidence type="ECO:0000256" key="8">
    <source>
        <dbReference type="ARBA" id="ARBA00022840"/>
    </source>
</evidence>
<evidence type="ECO:0000256" key="7">
    <source>
        <dbReference type="ARBA" id="ARBA00022777"/>
    </source>
</evidence>
<dbReference type="PANTHER" id="PTHR14456">
    <property type="entry name" value="INOSITOL POLYPHOSPHATE KINASE 1"/>
    <property type="match status" value="1"/>
</dbReference>
<dbReference type="EMBL" id="NPIC01000003">
    <property type="protein sequence ID" value="RDL37420.1"/>
    <property type="molecule type" value="Genomic_DNA"/>
</dbReference>
<dbReference type="AlphaFoldDB" id="A0A370TPG9"/>
<evidence type="ECO:0000256" key="3">
    <source>
        <dbReference type="ARBA" id="ARBA00012023"/>
    </source>
</evidence>
<dbReference type="InterPro" id="IPR009286">
    <property type="entry name" value="Ins_P5_2-kin"/>
</dbReference>
<reference evidence="10 11" key="1">
    <citation type="journal article" date="2018" name="IMA Fungus">
        <title>IMA Genome-F 9: Draft genome sequence of Annulohypoxylon stygium, Aspergillus mulundensis, Berkeleyomyces basicola (syn. Thielaviopsis basicola), Ceratocystis smalleyi, two Cercospora beticola strains, Coleophoma cylindrospora, Fusarium fracticaudum, Phialophora cf. hyalina, and Morchella septimelata.</title>
        <authorList>
            <person name="Wingfield B.D."/>
            <person name="Bills G.F."/>
            <person name="Dong Y."/>
            <person name="Huang W."/>
            <person name="Nel W.J."/>
            <person name="Swalarsk-Parry B.S."/>
            <person name="Vaghefi N."/>
            <person name="Wilken P.M."/>
            <person name="An Z."/>
            <person name="de Beer Z.W."/>
            <person name="De Vos L."/>
            <person name="Chen L."/>
            <person name="Duong T.A."/>
            <person name="Gao Y."/>
            <person name="Hammerbacher A."/>
            <person name="Kikkert J.R."/>
            <person name="Li Y."/>
            <person name="Li H."/>
            <person name="Li K."/>
            <person name="Li Q."/>
            <person name="Liu X."/>
            <person name="Ma X."/>
            <person name="Naidoo K."/>
            <person name="Pethybridge S.J."/>
            <person name="Sun J."/>
            <person name="Steenkamp E.T."/>
            <person name="van der Nest M.A."/>
            <person name="van Wyk S."/>
            <person name="Wingfield M.J."/>
            <person name="Xiong C."/>
            <person name="Yue Q."/>
            <person name="Zhang X."/>
        </authorList>
    </citation>
    <scope>NUCLEOTIDE SEQUENCE [LARGE SCALE GENOMIC DNA]</scope>
    <source>
        <strain evidence="10 11">BP 5553</strain>
    </source>
</reference>
<gene>
    <name evidence="10" type="ORF">BP5553_04853</name>
</gene>
<comment type="function">
    <text evidence="1">Has kinase activity and phosphorylates inositol-1,3,4,5,6-pentakisphosphate (Ins(1,3,4,5,6)P5) to produce 1,2,3,4,5,6-hexakisphosphate (InsP6), also known as phytate.</text>
</comment>
<organism evidence="10 11">
    <name type="scientific">Venustampulla echinocandica</name>
    <dbReference type="NCBI Taxonomy" id="2656787"/>
    <lineage>
        <taxon>Eukaryota</taxon>
        <taxon>Fungi</taxon>
        <taxon>Dikarya</taxon>
        <taxon>Ascomycota</taxon>
        <taxon>Pezizomycotina</taxon>
        <taxon>Leotiomycetes</taxon>
        <taxon>Helotiales</taxon>
        <taxon>Pleuroascaceae</taxon>
        <taxon>Venustampulla</taxon>
    </lineage>
</organism>
<evidence type="ECO:0000256" key="5">
    <source>
        <dbReference type="ARBA" id="ARBA00022679"/>
    </source>
</evidence>
<evidence type="ECO:0000313" key="10">
    <source>
        <dbReference type="EMBL" id="RDL37420.1"/>
    </source>
</evidence>
<dbReference type="GO" id="GO:0032958">
    <property type="term" value="P:inositol phosphate biosynthetic process"/>
    <property type="evidence" value="ECO:0007669"/>
    <property type="project" value="TreeGrafter"/>
</dbReference>
<comment type="function">
    <text evidence="9">Phosphorylates Ins(1,3,4,5,6)P5 at position 2 to form Ins(1,2,3,4,5,6)P6 (InsP6 or phytate).</text>
</comment>
<keyword evidence="5 9" id="KW-0808">Transferase</keyword>
<dbReference type="RefSeq" id="XP_031870076.1">
    <property type="nucleotide sequence ID" value="XM_032013476.1"/>
</dbReference>
<evidence type="ECO:0000256" key="9">
    <source>
        <dbReference type="RuleBase" id="RU364126"/>
    </source>
</evidence>
<dbReference type="STRING" id="2656787.A0A370TPG9"/>
<evidence type="ECO:0000256" key="2">
    <source>
        <dbReference type="ARBA" id="ARBA00008305"/>
    </source>
</evidence>
<dbReference type="GO" id="GO:0035299">
    <property type="term" value="F:inositol-1,3,4,5,6-pentakisphosphate 2-kinase activity"/>
    <property type="evidence" value="ECO:0007669"/>
    <property type="project" value="UniProtKB-EC"/>
</dbReference>
<keyword evidence="11" id="KW-1185">Reference proteome</keyword>
<dbReference type="GO" id="GO:0005634">
    <property type="term" value="C:nucleus"/>
    <property type="evidence" value="ECO:0007669"/>
    <property type="project" value="TreeGrafter"/>
</dbReference>
<comment type="domain">
    <text evidence="9">The EXKPK motif is conserved in inositol-pentakisphosphate 2-kinases of both family 1 and 2.</text>
</comment>
<comment type="caution">
    <text evidence="10">The sequence shown here is derived from an EMBL/GenBank/DDBJ whole genome shotgun (WGS) entry which is preliminary data.</text>
</comment>
<keyword evidence="7 9" id="KW-0418">Kinase</keyword>
<accession>A0A370TPG9</accession>
<name>A0A370TPG9_9HELO</name>
<evidence type="ECO:0000256" key="4">
    <source>
        <dbReference type="ARBA" id="ARBA00014846"/>
    </source>
</evidence>
<evidence type="ECO:0000256" key="6">
    <source>
        <dbReference type="ARBA" id="ARBA00022741"/>
    </source>
</evidence>
<keyword evidence="8 9" id="KW-0067">ATP-binding</keyword>
<dbReference type="GeneID" id="43597702"/>
<dbReference type="Proteomes" id="UP000254866">
    <property type="component" value="Unassembled WGS sequence"/>
</dbReference>
<dbReference type="PANTHER" id="PTHR14456:SF2">
    <property type="entry name" value="INOSITOL-PENTAKISPHOSPHATE 2-KINASE"/>
    <property type="match status" value="1"/>
</dbReference>